<evidence type="ECO:0000313" key="3">
    <source>
        <dbReference type="Proteomes" id="UP001152561"/>
    </source>
</evidence>
<evidence type="ECO:0000256" key="1">
    <source>
        <dbReference type="SAM" id="MobiDB-lite"/>
    </source>
</evidence>
<gene>
    <name evidence="2" type="ORF">K7X08_010414</name>
</gene>
<dbReference type="Proteomes" id="UP001152561">
    <property type="component" value="Unassembled WGS sequence"/>
</dbReference>
<feature type="region of interest" description="Disordered" evidence="1">
    <location>
        <begin position="113"/>
        <end position="170"/>
    </location>
</feature>
<reference evidence="3" key="1">
    <citation type="journal article" date="2023" name="Proc. Natl. Acad. Sci. U.S.A.">
        <title>Genomic and structural basis for evolution of tropane alkaloid biosynthesis.</title>
        <authorList>
            <person name="Wanga Y.-J."/>
            <person name="Taina T."/>
            <person name="Yua J.-Y."/>
            <person name="Lia J."/>
            <person name="Xua B."/>
            <person name="Chenc J."/>
            <person name="D'Auriad J.C."/>
            <person name="Huanga J.-P."/>
            <person name="Huanga S.-X."/>
        </authorList>
    </citation>
    <scope>NUCLEOTIDE SEQUENCE [LARGE SCALE GENOMIC DNA]</scope>
    <source>
        <strain evidence="3">cv. KIB-2019</strain>
    </source>
</reference>
<keyword evidence="3" id="KW-1185">Reference proteome</keyword>
<feature type="region of interest" description="Disordered" evidence="1">
    <location>
        <begin position="1"/>
        <end position="73"/>
    </location>
</feature>
<feature type="compositionally biased region" description="Low complexity" evidence="1">
    <location>
        <begin position="53"/>
        <end position="65"/>
    </location>
</feature>
<protein>
    <submittedName>
        <fullName evidence="2">Uncharacterized protein</fullName>
    </submittedName>
</protein>
<proteinExistence type="predicted"/>
<organism evidence="2 3">
    <name type="scientific">Anisodus acutangulus</name>
    <dbReference type="NCBI Taxonomy" id="402998"/>
    <lineage>
        <taxon>Eukaryota</taxon>
        <taxon>Viridiplantae</taxon>
        <taxon>Streptophyta</taxon>
        <taxon>Embryophyta</taxon>
        <taxon>Tracheophyta</taxon>
        <taxon>Spermatophyta</taxon>
        <taxon>Magnoliopsida</taxon>
        <taxon>eudicotyledons</taxon>
        <taxon>Gunneridae</taxon>
        <taxon>Pentapetalae</taxon>
        <taxon>asterids</taxon>
        <taxon>lamiids</taxon>
        <taxon>Solanales</taxon>
        <taxon>Solanaceae</taxon>
        <taxon>Solanoideae</taxon>
        <taxon>Hyoscyameae</taxon>
        <taxon>Anisodus</taxon>
    </lineage>
</organism>
<feature type="compositionally biased region" description="Basic and acidic residues" evidence="1">
    <location>
        <begin position="135"/>
        <end position="146"/>
    </location>
</feature>
<accession>A0A9Q1N1M2</accession>
<sequence length="170" mass="19108">MAVNRLNELSLGPHGDEDPMDEAVTIQQEERGRGHPQNTHNSRNQQVPPYPQVPQEQAQQVPPRVLKNEGYASAIVPPRIREKTFLITIIDEKPMVVQSIMDDKLPIIDELTLKSDGGENEDQAPSTSSQASETSLREKESIKEAIMEIPKAYNPIPRPPPLFPQRFAKQ</sequence>
<feature type="compositionally biased region" description="Polar residues" evidence="1">
    <location>
        <begin position="123"/>
        <end position="134"/>
    </location>
</feature>
<evidence type="ECO:0000313" key="2">
    <source>
        <dbReference type="EMBL" id="KAJ8573903.1"/>
    </source>
</evidence>
<dbReference type="EMBL" id="JAJAGQ010000001">
    <property type="protein sequence ID" value="KAJ8573903.1"/>
    <property type="molecule type" value="Genomic_DNA"/>
</dbReference>
<comment type="caution">
    <text evidence="2">The sequence shown here is derived from an EMBL/GenBank/DDBJ whole genome shotgun (WGS) entry which is preliminary data.</text>
</comment>
<dbReference type="AlphaFoldDB" id="A0A9Q1N1M2"/>
<name>A0A9Q1N1M2_9SOLA</name>